<feature type="region of interest" description="Disordered" evidence="5">
    <location>
        <begin position="311"/>
        <end position="395"/>
    </location>
</feature>
<dbReference type="Proteomes" id="UP000029060">
    <property type="component" value="Unassembled WGS sequence"/>
</dbReference>
<evidence type="ECO:0000256" key="6">
    <source>
        <dbReference type="SAM" id="SignalP"/>
    </source>
</evidence>
<evidence type="ECO:0000313" key="7">
    <source>
        <dbReference type="EMBL" id="KFI71677.1"/>
    </source>
</evidence>
<feature type="signal peptide" evidence="6">
    <location>
        <begin position="1"/>
        <end position="24"/>
    </location>
</feature>
<sequence length="395" mass="41057">MQTNRAIRKGAAILLASAVLLASAACGFGNRRTTTDPQPKVVEKTGVITVVSSINQWGSLAAQIGGDDVRVTSVLASTGVDAHDFEPKTSDLRALGKAEIVVANGADYDSWATKSLSRNVTVVSAGQTVGATKGDDPHLWFSKDARSSMAQELTAAFSKARPAKKAAFKKRLKQWQQQEKALDETMRKFAEGHGKAAYAATESVAYYLMSDMGLKDVTPQGYLQAVMNGGEVAPGDLQEFQELLEGKKASMLVNNPQEASDATNMLTGTARKAEVPVVDVSEQMPKEYESLTDWISALVDGIATAVDPEFGCAVEDGDGSDGSESDADSDGDSKSDDAKDAGSGDASGSASDSKDAGDSAKSGKSRKCSGSGDTGASGNNEANTKSDGTTGDGKN</sequence>
<dbReference type="RefSeq" id="WP_051914867.1">
    <property type="nucleotide sequence ID" value="NZ_CADAXU010000020.1"/>
</dbReference>
<keyword evidence="3" id="KW-0479">Metal-binding</keyword>
<organism evidence="7 8">
    <name type="scientific">Bifidobacterium merycicum</name>
    <dbReference type="NCBI Taxonomy" id="78345"/>
    <lineage>
        <taxon>Bacteria</taxon>
        <taxon>Bacillati</taxon>
        <taxon>Actinomycetota</taxon>
        <taxon>Actinomycetes</taxon>
        <taxon>Bifidobacteriales</taxon>
        <taxon>Bifidobacteriaceae</taxon>
        <taxon>Bifidobacterium</taxon>
    </lineage>
</organism>
<feature type="compositionally biased region" description="Acidic residues" evidence="5">
    <location>
        <begin position="315"/>
        <end position="330"/>
    </location>
</feature>
<dbReference type="GO" id="GO:0030001">
    <property type="term" value="P:metal ion transport"/>
    <property type="evidence" value="ECO:0007669"/>
    <property type="project" value="InterPro"/>
</dbReference>
<dbReference type="InterPro" id="IPR006127">
    <property type="entry name" value="ZnuA-like"/>
</dbReference>
<evidence type="ECO:0000256" key="3">
    <source>
        <dbReference type="ARBA" id="ARBA00022723"/>
    </source>
</evidence>
<evidence type="ECO:0000256" key="1">
    <source>
        <dbReference type="ARBA" id="ARBA00004196"/>
    </source>
</evidence>
<dbReference type="EMBL" id="JGZC01000001">
    <property type="protein sequence ID" value="KFI71677.1"/>
    <property type="molecule type" value="Genomic_DNA"/>
</dbReference>
<feature type="compositionally biased region" description="Polar residues" evidence="5">
    <location>
        <begin position="374"/>
        <end position="389"/>
    </location>
</feature>
<evidence type="ECO:0000313" key="8">
    <source>
        <dbReference type="Proteomes" id="UP000029060"/>
    </source>
</evidence>
<feature type="compositionally biased region" description="Basic and acidic residues" evidence="5">
    <location>
        <begin position="331"/>
        <end position="342"/>
    </location>
</feature>
<dbReference type="PANTHER" id="PTHR42953">
    <property type="entry name" value="HIGH-AFFINITY ZINC UPTAKE SYSTEM PROTEIN ZNUA-RELATED"/>
    <property type="match status" value="1"/>
</dbReference>
<dbReference type="Gene3D" id="3.40.50.1980">
    <property type="entry name" value="Nitrogenase molybdenum iron protein domain"/>
    <property type="match status" value="1"/>
</dbReference>
<dbReference type="eggNOG" id="COG0803">
    <property type="taxonomic scope" value="Bacteria"/>
</dbReference>
<dbReference type="AlphaFoldDB" id="A0A087BKX7"/>
<dbReference type="OrthoDB" id="5296019at2"/>
<evidence type="ECO:0000256" key="2">
    <source>
        <dbReference type="ARBA" id="ARBA00022448"/>
    </source>
</evidence>
<keyword evidence="2" id="KW-0813">Transport</keyword>
<dbReference type="GO" id="GO:0046872">
    <property type="term" value="F:metal ion binding"/>
    <property type="evidence" value="ECO:0007669"/>
    <property type="project" value="UniProtKB-KW"/>
</dbReference>
<keyword evidence="4 6" id="KW-0732">Signal</keyword>
<comment type="caution">
    <text evidence="7">The sequence shown here is derived from an EMBL/GenBank/DDBJ whole genome shotgun (WGS) entry which is preliminary data.</text>
</comment>
<feature type="chain" id="PRO_5001819056" evidence="6">
    <location>
        <begin position="25"/>
        <end position="395"/>
    </location>
</feature>
<protein>
    <submittedName>
        <fullName evidence="7">ABC transporter substrate-binding protein</fullName>
    </submittedName>
</protein>
<comment type="subcellular location">
    <subcellularLocation>
        <location evidence="1">Cell envelope</location>
    </subcellularLocation>
</comment>
<dbReference type="GO" id="GO:0030313">
    <property type="term" value="C:cell envelope"/>
    <property type="evidence" value="ECO:0007669"/>
    <property type="project" value="UniProtKB-SubCell"/>
</dbReference>
<dbReference type="InterPro" id="IPR050492">
    <property type="entry name" value="Bact_metal-bind_prot9"/>
</dbReference>
<proteinExistence type="predicted"/>
<accession>A0A087BKX7</accession>
<dbReference type="PROSITE" id="PS51257">
    <property type="entry name" value="PROKAR_LIPOPROTEIN"/>
    <property type="match status" value="1"/>
</dbReference>
<dbReference type="Pfam" id="PF01297">
    <property type="entry name" value="ZnuA"/>
    <property type="match status" value="1"/>
</dbReference>
<gene>
    <name evidence="7" type="ORF">BMERY_1200</name>
</gene>
<name>A0A087BKX7_9BIFI</name>
<dbReference type="SUPFAM" id="SSF53807">
    <property type="entry name" value="Helical backbone' metal receptor"/>
    <property type="match status" value="1"/>
</dbReference>
<evidence type="ECO:0000256" key="5">
    <source>
        <dbReference type="SAM" id="MobiDB-lite"/>
    </source>
</evidence>
<dbReference type="PANTHER" id="PTHR42953:SF1">
    <property type="entry name" value="METAL-BINDING PROTEIN HI_0362-RELATED"/>
    <property type="match status" value="1"/>
</dbReference>
<keyword evidence="8" id="KW-1185">Reference proteome</keyword>
<evidence type="ECO:0000256" key="4">
    <source>
        <dbReference type="ARBA" id="ARBA00022729"/>
    </source>
</evidence>
<reference evidence="7 8" key="1">
    <citation type="submission" date="2014-03" db="EMBL/GenBank/DDBJ databases">
        <title>Genomics of Bifidobacteria.</title>
        <authorList>
            <person name="Ventura M."/>
            <person name="Milani C."/>
            <person name="Lugli G.A."/>
        </authorList>
    </citation>
    <scope>NUCLEOTIDE SEQUENCE [LARGE SCALE GENOMIC DNA]</scope>
    <source>
        <strain evidence="7 8">LMG 11341</strain>
    </source>
</reference>
<dbReference type="STRING" id="78345.BMERY_1200"/>